<keyword evidence="1" id="KW-0732">Signal</keyword>
<keyword evidence="5" id="KW-1185">Reference proteome</keyword>
<feature type="region of interest" description="Disordered" evidence="2">
    <location>
        <begin position="18"/>
        <end position="232"/>
    </location>
</feature>
<evidence type="ECO:0000313" key="5">
    <source>
        <dbReference type="Proteomes" id="UP000501452"/>
    </source>
</evidence>
<dbReference type="PROSITE" id="PS51257">
    <property type="entry name" value="PROKAR_LIPOPROTEIN"/>
    <property type="match status" value="1"/>
</dbReference>
<gene>
    <name evidence="4" type="ORF">GBA63_04865</name>
</gene>
<feature type="compositionally biased region" description="Basic and acidic residues" evidence="2">
    <location>
        <begin position="163"/>
        <end position="190"/>
    </location>
</feature>
<dbReference type="RefSeq" id="WP_166173991.1">
    <property type="nucleotide sequence ID" value="NZ_CP045119.1"/>
</dbReference>
<dbReference type="SMART" id="SM00894">
    <property type="entry name" value="Excalibur"/>
    <property type="match status" value="1"/>
</dbReference>
<name>A0A6G8Q6G1_9ACTN</name>
<feature type="compositionally biased region" description="Low complexity" evidence="2">
    <location>
        <begin position="206"/>
        <end position="221"/>
    </location>
</feature>
<proteinExistence type="predicted"/>
<evidence type="ECO:0000256" key="2">
    <source>
        <dbReference type="SAM" id="MobiDB-lite"/>
    </source>
</evidence>
<dbReference type="InterPro" id="IPR029051">
    <property type="entry name" value="DUF4352"/>
</dbReference>
<dbReference type="Proteomes" id="UP000501452">
    <property type="component" value="Chromosome"/>
</dbReference>
<feature type="compositionally biased region" description="Low complexity" evidence="2">
    <location>
        <begin position="382"/>
        <end position="411"/>
    </location>
</feature>
<dbReference type="InterPro" id="IPR008613">
    <property type="entry name" value="Excalibur_Ca-bd_domain"/>
</dbReference>
<feature type="region of interest" description="Disordered" evidence="2">
    <location>
        <begin position="446"/>
        <end position="528"/>
    </location>
</feature>
<feature type="domain" description="Excalibur calcium-binding" evidence="3">
    <location>
        <begin position="491"/>
        <end position="528"/>
    </location>
</feature>
<dbReference type="Pfam" id="PF11611">
    <property type="entry name" value="DUF4352"/>
    <property type="match status" value="1"/>
</dbReference>
<feature type="region of interest" description="Disordered" evidence="2">
    <location>
        <begin position="376"/>
        <end position="415"/>
    </location>
</feature>
<feature type="compositionally biased region" description="Basic and acidic residues" evidence="2">
    <location>
        <begin position="70"/>
        <end position="79"/>
    </location>
</feature>
<dbReference type="Gene3D" id="2.60.40.1240">
    <property type="match status" value="1"/>
</dbReference>
<dbReference type="Pfam" id="PF05901">
    <property type="entry name" value="Excalibur"/>
    <property type="match status" value="1"/>
</dbReference>
<feature type="compositionally biased region" description="Basic and acidic residues" evidence="2">
    <location>
        <begin position="23"/>
        <end position="38"/>
    </location>
</feature>
<dbReference type="EMBL" id="CP045119">
    <property type="protein sequence ID" value="QIN82046.1"/>
    <property type="molecule type" value="Genomic_DNA"/>
</dbReference>
<reference evidence="4 5" key="1">
    <citation type="submission" date="2019-10" db="EMBL/GenBank/DDBJ databases">
        <title>Rubrobacter sp nov SCSIO 52090 isolated from a deep-sea sediment in the South China Sea.</title>
        <authorList>
            <person name="Chen R.W."/>
        </authorList>
    </citation>
    <scope>NUCLEOTIDE SEQUENCE [LARGE SCALE GENOMIC DNA]</scope>
    <source>
        <strain evidence="4 5">SCSIO 52909</strain>
    </source>
</reference>
<accession>A0A6G8Q6G1</accession>
<feature type="compositionally biased region" description="Pro residues" evidence="2">
    <location>
        <begin position="473"/>
        <end position="485"/>
    </location>
</feature>
<evidence type="ECO:0000313" key="4">
    <source>
        <dbReference type="EMBL" id="QIN82046.1"/>
    </source>
</evidence>
<protein>
    <submittedName>
        <fullName evidence="4">DUF4352 domain-containing protein</fullName>
    </submittedName>
</protein>
<sequence length="528" mass="54999">MKRWFRVAVIVLALAGCSQEDPQAERQEQNAAADERRGGPTTTQAQEPAGMGETAEVGPFAVTLNSATRKSGDDRRHAVVDLTLENRTQEPANASGADYLLRDGEGYSFEPGSAPDQRPRPEGQVEPGGKASGQVGFELGDEPADGRLELSVSLPEQPQARAARFEFEAEEERQNPEPKPEPEAAEKEEPPPATSVRTGYSVVEDPSGSLSVEVPSSWSSETGADSEKQGGEGSYSYHAGEYLTSSITTARSLDAWYGDLPGSGQGSGAYLVASEALARQYTDDELIYSLLHDDKAAECAEGPARDLDRAPYSGKVQAWFDCNGADNAHYVFAAAPAGRACVVAGVAKIAPGAAEADQEAVEHIIDSFEVDCGVLPPAEPLESQATASPSASASGSASASATPPASPEPSGRSCEETQAILNGEAPGFETLTSEELLACGLSPEAIDPCEGNPDPNCGENLPEGAYPSINGPDSPPPSSTDPVSPPAVEGVPQECEDFASQEAAQDFLEEDPSDPANLDGDGDGVACE</sequence>
<organism evidence="4 5">
    <name type="scientific">Rubrobacter tropicus</name>
    <dbReference type="NCBI Taxonomy" id="2653851"/>
    <lineage>
        <taxon>Bacteria</taxon>
        <taxon>Bacillati</taxon>
        <taxon>Actinomycetota</taxon>
        <taxon>Rubrobacteria</taxon>
        <taxon>Rubrobacterales</taxon>
        <taxon>Rubrobacteraceae</taxon>
        <taxon>Rubrobacter</taxon>
    </lineage>
</organism>
<evidence type="ECO:0000259" key="3">
    <source>
        <dbReference type="SMART" id="SM00894"/>
    </source>
</evidence>
<dbReference type="InterPro" id="IPR029050">
    <property type="entry name" value="Immunoprotect_excell_Ig-like"/>
</dbReference>
<dbReference type="KEGG" id="rub:GBA63_04865"/>
<dbReference type="AlphaFoldDB" id="A0A6G8Q6G1"/>
<evidence type="ECO:0000256" key="1">
    <source>
        <dbReference type="ARBA" id="ARBA00022729"/>
    </source>
</evidence>